<dbReference type="Gramene" id="novel_model_2313_5bd9a17a">
    <property type="protein sequence ID" value="cds.novel_model_2313_5bd9a17a"/>
    <property type="gene ID" value="novel_gene_1228_5bd9a17a"/>
</dbReference>
<feature type="region of interest" description="Disordered" evidence="2">
    <location>
        <begin position="270"/>
        <end position="293"/>
    </location>
</feature>
<sequence length="314" mass="35192">MVEKIVERERFGFKFSLEQSRGADRRGRTILTDQYTKRMSFIMPSSSNILARAKKATTQKIGSDGQSSITGPSSAFASPKGVVTSKTYAREDPNKRCRVDLGSDDEEGTIIPRNICVHSNPSTIERHVEALLSPLDERRLHELGCAASSDDLVSSIYRALSDAIFIRRDRKQLDKENTVLKKSNKVLQEENKKVIEKLNTLQKKIEETDKELVNKKEKSAGLYAQLDDIAFKAMCKARLELFTDFKKGRSATWKGDEELEVYRKMFPDSVASGDEESTASEFDTGVPEAEEDGNQVVEFDKGTIEIPVDSEAAH</sequence>
<proteinExistence type="predicted"/>
<reference evidence="3" key="2">
    <citation type="submission" date="2021-03" db="UniProtKB">
        <authorList>
            <consortium name="EnsemblPlants"/>
        </authorList>
    </citation>
    <scope>IDENTIFICATION</scope>
</reference>
<dbReference type="EnsemblPlants" id="novel_model_2314_5bd9a17a.1.5bd9b136">
    <property type="protein sequence ID" value="cds.novel_model_2314_5bd9a17a.1.5bd9b136"/>
    <property type="gene ID" value="novel_gene_1228_5bd9a17a"/>
</dbReference>
<evidence type="ECO:0000313" key="3">
    <source>
        <dbReference type="EnsemblPlants" id="cds.novel_model_2313_5bd9a17a"/>
    </source>
</evidence>
<dbReference type="Proteomes" id="UP000596661">
    <property type="component" value="Chromosome 1"/>
</dbReference>
<evidence type="ECO:0000256" key="1">
    <source>
        <dbReference type="SAM" id="Coils"/>
    </source>
</evidence>
<accession>A0A803QWN5</accession>
<feature type="coiled-coil region" evidence="1">
    <location>
        <begin position="170"/>
        <end position="218"/>
    </location>
</feature>
<organism evidence="3 4">
    <name type="scientific">Cannabis sativa</name>
    <name type="common">Hemp</name>
    <name type="synonym">Marijuana</name>
    <dbReference type="NCBI Taxonomy" id="3483"/>
    <lineage>
        <taxon>Eukaryota</taxon>
        <taxon>Viridiplantae</taxon>
        <taxon>Streptophyta</taxon>
        <taxon>Embryophyta</taxon>
        <taxon>Tracheophyta</taxon>
        <taxon>Spermatophyta</taxon>
        <taxon>Magnoliopsida</taxon>
        <taxon>eudicotyledons</taxon>
        <taxon>Gunneridae</taxon>
        <taxon>Pentapetalae</taxon>
        <taxon>rosids</taxon>
        <taxon>fabids</taxon>
        <taxon>Rosales</taxon>
        <taxon>Cannabaceae</taxon>
        <taxon>Cannabis</taxon>
    </lineage>
</organism>
<dbReference type="EnsemblPlants" id="novel_model_2313_5bd9a17a">
    <property type="protein sequence ID" value="cds.novel_model_2313_5bd9a17a"/>
    <property type="gene ID" value="novel_gene_1228_5bd9a17a"/>
</dbReference>
<reference evidence="3 4" key="1">
    <citation type="submission" date="2018-11" db="EMBL/GenBank/DDBJ databases">
        <authorList>
            <person name="Grassa J C."/>
        </authorList>
    </citation>
    <scope>NUCLEOTIDE SEQUENCE [LARGE SCALE GENOMIC DNA]</scope>
</reference>
<evidence type="ECO:0000313" key="4">
    <source>
        <dbReference type="Proteomes" id="UP000596661"/>
    </source>
</evidence>
<dbReference type="EMBL" id="UZAU01000079">
    <property type="status" value="NOT_ANNOTATED_CDS"/>
    <property type="molecule type" value="Genomic_DNA"/>
</dbReference>
<keyword evidence="4" id="KW-1185">Reference proteome</keyword>
<keyword evidence="1" id="KW-0175">Coiled coil</keyword>
<gene>
    <name evidence="3" type="primary">LOC115699181</name>
</gene>
<dbReference type="AlphaFoldDB" id="A0A803QWN4"/>
<evidence type="ECO:0000256" key="2">
    <source>
        <dbReference type="SAM" id="MobiDB-lite"/>
    </source>
</evidence>
<protein>
    <submittedName>
        <fullName evidence="3">Uncharacterized protein</fullName>
    </submittedName>
</protein>
<dbReference type="Gramene" id="novel_model_2314_5bd9a17a.1.5bd9b136">
    <property type="protein sequence ID" value="cds.novel_model_2314_5bd9a17a.1.5bd9b136"/>
    <property type="gene ID" value="novel_gene_1228_5bd9a17a"/>
</dbReference>
<accession>A0A803QWN4</accession>
<name>A0A803QWN4_CANSA</name>